<evidence type="ECO:0000256" key="9">
    <source>
        <dbReference type="ARBA" id="ARBA00023180"/>
    </source>
</evidence>
<evidence type="ECO:0000256" key="5">
    <source>
        <dbReference type="ARBA" id="ARBA00022737"/>
    </source>
</evidence>
<evidence type="ECO:0000256" key="6">
    <source>
        <dbReference type="ARBA" id="ARBA00022989"/>
    </source>
</evidence>
<evidence type="ECO:0000256" key="2">
    <source>
        <dbReference type="ARBA" id="ARBA00008637"/>
    </source>
</evidence>
<feature type="domain" description="Ig-like" evidence="11">
    <location>
        <begin position="147"/>
        <end position="197"/>
    </location>
</feature>
<dbReference type="SMART" id="SM00409">
    <property type="entry name" value="IG"/>
    <property type="match status" value="1"/>
</dbReference>
<comment type="subcellular location">
    <subcellularLocation>
        <location evidence="1">Membrane</location>
        <topology evidence="1">Single-pass type I membrane protein</topology>
    </subcellularLocation>
</comment>
<evidence type="ECO:0000256" key="7">
    <source>
        <dbReference type="ARBA" id="ARBA00023136"/>
    </source>
</evidence>
<comment type="similarity">
    <text evidence="2">Belongs to the immunoglobulin superfamily.</text>
</comment>
<keyword evidence="4" id="KW-0732">Signal</keyword>
<dbReference type="FunFam" id="2.60.40.10:FF:000077">
    <property type="entry name" value="Kirre like nephrin family adhesion molecule 3"/>
    <property type="match status" value="1"/>
</dbReference>
<dbReference type="InterPro" id="IPR013783">
    <property type="entry name" value="Ig-like_fold"/>
</dbReference>
<keyword evidence="10" id="KW-0393">Immunoglobulin domain</keyword>
<dbReference type="Bgee" id="ENSGACG00000020005">
    <property type="expression patterns" value="Expressed in diencephalon and 9 other cell types or tissues"/>
</dbReference>
<dbReference type="Pfam" id="PF08205">
    <property type="entry name" value="C2-set_2"/>
    <property type="match status" value="1"/>
</dbReference>
<reference evidence="12" key="1">
    <citation type="submission" date="2006-01" db="EMBL/GenBank/DDBJ databases">
        <authorList>
            <person name="Lindblad-Toh K."/>
            <person name="Mauceli E."/>
            <person name="Grabherr M."/>
            <person name="Chang J.L."/>
            <person name="Lander E.S."/>
        </authorList>
    </citation>
    <scope>NUCLEOTIDE SEQUENCE [LARGE SCALE GENOMIC DNA]</scope>
</reference>
<keyword evidence="5" id="KW-0677">Repeat</keyword>
<proteinExistence type="inferred from homology"/>
<dbReference type="SUPFAM" id="SSF48726">
    <property type="entry name" value="Immunoglobulin"/>
    <property type="match status" value="2"/>
</dbReference>
<evidence type="ECO:0000256" key="3">
    <source>
        <dbReference type="ARBA" id="ARBA00022692"/>
    </source>
</evidence>
<dbReference type="InterPro" id="IPR013098">
    <property type="entry name" value="Ig_I-set"/>
</dbReference>
<reference evidence="12" key="2">
    <citation type="submission" date="2024-04" db="UniProtKB">
        <authorList>
            <consortium name="Ensembl"/>
        </authorList>
    </citation>
    <scope>IDENTIFICATION</scope>
</reference>
<dbReference type="InterPro" id="IPR051275">
    <property type="entry name" value="Cell_adhesion_signaling"/>
</dbReference>
<evidence type="ECO:0000256" key="8">
    <source>
        <dbReference type="ARBA" id="ARBA00023157"/>
    </source>
</evidence>
<dbReference type="GO" id="GO:0005911">
    <property type="term" value="C:cell-cell junction"/>
    <property type="evidence" value="ECO:0007669"/>
    <property type="project" value="TreeGrafter"/>
</dbReference>
<name>G3Q960_GASAC</name>
<evidence type="ECO:0000256" key="10">
    <source>
        <dbReference type="ARBA" id="ARBA00023319"/>
    </source>
</evidence>
<dbReference type="AlphaFoldDB" id="G3Q960"/>
<dbReference type="InterPro" id="IPR003599">
    <property type="entry name" value="Ig_sub"/>
</dbReference>
<accession>G3Q960</accession>
<evidence type="ECO:0000313" key="12">
    <source>
        <dbReference type="Ensembl" id="ENSGACP00000026424.1"/>
    </source>
</evidence>
<dbReference type="InterPro" id="IPR036179">
    <property type="entry name" value="Ig-like_dom_sf"/>
</dbReference>
<dbReference type="Ensembl" id="ENSGACT00000026475.1">
    <property type="protein sequence ID" value="ENSGACP00000026424.1"/>
    <property type="gene ID" value="ENSGACG00000020005.1"/>
</dbReference>
<dbReference type="PANTHER" id="PTHR11640:SF165">
    <property type="entry name" value="KIN OF IRRE LIKE (DROSOPHILA)-RELATED"/>
    <property type="match status" value="1"/>
</dbReference>
<dbReference type="GO" id="GO:0050839">
    <property type="term" value="F:cell adhesion molecule binding"/>
    <property type="evidence" value="ECO:0007669"/>
    <property type="project" value="TreeGrafter"/>
</dbReference>
<dbReference type="PROSITE" id="PS50835">
    <property type="entry name" value="IG_LIKE"/>
    <property type="match status" value="2"/>
</dbReference>
<dbReference type="GO" id="GO:0005886">
    <property type="term" value="C:plasma membrane"/>
    <property type="evidence" value="ECO:0007669"/>
    <property type="project" value="TreeGrafter"/>
</dbReference>
<dbReference type="InterPro" id="IPR007110">
    <property type="entry name" value="Ig-like_dom"/>
</dbReference>
<dbReference type="PANTHER" id="PTHR11640">
    <property type="entry name" value="NEPHRIN"/>
    <property type="match status" value="1"/>
</dbReference>
<evidence type="ECO:0000256" key="4">
    <source>
        <dbReference type="ARBA" id="ARBA00022729"/>
    </source>
</evidence>
<dbReference type="Gene3D" id="2.60.40.10">
    <property type="entry name" value="Immunoglobulins"/>
    <property type="match status" value="2"/>
</dbReference>
<keyword evidence="3" id="KW-0812">Transmembrane</keyword>
<evidence type="ECO:0000256" key="1">
    <source>
        <dbReference type="ARBA" id="ARBA00004479"/>
    </source>
</evidence>
<sequence length="197" mass="21539">KTPRKRCSRANLPRWFTLGRRVGVSHPAKLCALACGFVSASTSRVWTARFSQEPADQSVVRGQRVILSCVVFNYSGIVQWTKDGLALGIGEDLRAWPRYRVLRVQELGQYNLEILSADLSDDSLYECQAPDAALRSRRAKLTVLIPPDNPVIDGGPEVLLNAGESYNLSCVSRGAKPPSVVEWLKDGLPVEGAASTT</sequence>
<protein>
    <submittedName>
        <fullName evidence="12">Kirre like nephrin family adhesion molecule 1a</fullName>
    </submittedName>
</protein>
<keyword evidence="8" id="KW-1015">Disulfide bond</keyword>
<keyword evidence="7" id="KW-0472">Membrane</keyword>
<evidence type="ECO:0000259" key="11">
    <source>
        <dbReference type="PROSITE" id="PS50835"/>
    </source>
</evidence>
<dbReference type="Pfam" id="PF07679">
    <property type="entry name" value="I-set"/>
    <property type="match status" value="1"/>
</dbReference>
<keyword evidence="9" id="KW-0325">Glycoprotein</keyword>
<feature type="domain" description="Ig-like" evidence="11">
    <location>
        <begin position="48"/>
        <end position="142"/>
    </location>
</feature>
<organism evidence="12">
    <name type="scientific">Gasterosteus aculeatus</name>
    <name type="common">Three-spined stickleback</name>
    <dbReference type="NCBI Taxonomy" id="69293"/>
    <lineage>
        <taxon>Eukaryota</taxon>
        <taxon>Metazoa</taxon>
        <taxon>Chordata</taxon>
        <taxon>Craniata</taxon>
        <taxon>Vertebrata</taxon>
        <taxon>Euteleostomi</taxon>
        <taxon>Actinopterygii</taxon>
        <taxon>Neopterygii</taxon>
        <taxon>Teleostei</taxon>
        <taxon>Neoteleostei</taxon>
        <taxon>Acanthomorphata</taxon>
        <taxon>Eupercaria</taxon>
        <taxon>Perciformes</taxon>
        <taxon>Cottioidei</taxon>
        <taxon>Gasterosteales</taxon>
        <taxon>Gasterosteidae</taxon>
        <taxon>Gasterosteus</taxon>
    </lineage>
</organism>
<dbReference type="GO" id="GO:0098609">
    <property type="term" value="P:cell-cell adhesion"/>
    <property type="evidence" value="ECO:0007669"/>
    <property type="project" value="TreeGrafter"/>
</dbReference>
<keyword evidence="6" id="KW-1133">Transmembrane helix</keyword>
<dbReference type="InterPro" id="IPR013162">
    <property type="entry name" value="CD80_C2-set"/>
</dbReference>